<dbReference type="CDD" id="cd23810">
    <property type="entry name" value="UBCc_BIRC6"/>
    <property type="match status" value="1"/>
</dbReference>
<keyword evidence="2" id="KW-0833">Ubl conjugation pathway</keyword>
<dbReference type="SUPFAM" id="SSF54495">
    <property type="entry name" value="UBC-like"/>
    <property type="match status" value="1"/>
</dbReference>
<dbReference type="GO" id="GO:0016740">
    <property type="term" value="F:transferase activity"/>
    <property type="evidence" value="ECO:0007669"/>
    <property type="project" value="UniProtKB-KW"/>
</dbReference>
<name>A0A7S2HDG1_9STRA</name>
<evidence type="ECO:0000259" key="4">
    <source>
        <dbReference type="PROSITE" id="PS50127"/>
    </source>
</evidence>
<dbReference type="Gene3D" id="3.10.110.10">
    <property type="entry name" value="Ubiquitin Conjugating Enzyme"/>
    <property type="match status" value="1"/>
</dbReference>
<dbReference type="PANTHER" id="PTHR46116">
    <property type="entry name" value="(E3-INDEPENDENT) E2 UBIQUITIN-CONJUGATING ENZYME"/>
    <property type="match status" value="1"/>
</dbReference>
<keyword evidence="1" id="KW-0808">Transferase</keyword>
<evidence type="ECO:0000313" key="5">
    <source>
        <dbReference type="EMBL" id="CAD9487389.1"/>
    </source>
</evidence>
<feature type="region of interest" description="Disordered" evidence="3">
    <location>
        <begin position="1"/>
        <end position="87"/>
    </location>
</feature>
<reference evidence="5" key="1">
    <citation type="submission" date="2021-01" db="EMBL/GenBank/DDBJ databases">
        <authorList>
            <person name="Corre E."/>
            <person name="Pelletier E."/>
            <person name="Niang G."/>
            <person name="Scheremetjew M."/>
            <person name="Finn R."/>
            <person name="Kale V."/>
            <person name="Holt S."/>
            <person name="Cochrane G."/>
            <person name="Meng A."/>
            <person name="Brown T."/>
            <person name="Cohen L."/>
        </authorList>
    </citation>
    <scope>NUCLEOTIDE SEQUENCE</scope>
    <source>
        <strain evidence="5">CCMP826</strain>
    </source>
</reference>
<feature type="compositionally biased region" description="Acidic residues" evidence="3">
    <location>
        <begin position="8"/>
        <end position="59"/>
    </location>
</feature>
<protein>
    <recommendedName>
        <fullName evidence="4">UBC core domain-containing protein</fullName>
    </recommendedName>
</protein>
<dbReference type="SMART" id="SM00212">
    <property type="entry name" value="UBCc"/>
    <property type="match status" value="1"/>
</dbReference>
<dbReference type="PROSITE" id="PS50127">
    <property type="entry name" value="UBC_2"/>
    <property type="match status" value="1"/>
</dbReference>
<feature type="region of interest" description="Disordered" evidence="3">
    <location>
        <begin position="125"/>
        <end position="163"/>
    </location>
</feature>
<evidence type="ECO:0000256" key="1">
    <source>
        <dbReference type="ARBA" id="ARBA00022679"/>
    </source>
</evidence>
<dbReference type="EMBL" id="HBGV01007975">
    <property type="protein sequence ID" value="CAD9487389.1"/>
    <property type="molecule type" value="Transcribed_RNA"/>
</dbReference>
<feature type="domain" description="UBC core" evidence="4">
    <location>
        <begin position="437"/>
        <end position="599"/>
    </location>
</feature>
<evidence type="ECO:0000256" key="2">
    <source>
        <dbReference type="ARBA" id="ARBA00022786"/>
    </source>
</evidence>
<evidence type="ECO:0000256" key="3">
    <source>
        <dbReference type="SAM" id="MobiDB-lite"/>
    </source>
</evidence>
<dbReference type="PANTHER" id="PTHR46116:SF39">
    <property type="entry name" value="BACULOVIRAL IAP REPEAT-CONTAINING PROTEIN 6"/>
    <property type="match status" value="1"/>
</dbReference>
<gene>
    <name evidence="5" type="ORF">HTAM1171_LOCUS4889</name>
</gene>
<dbReference type="InterPro" id="IPR000608">
    <property type="entry name" value="UBC"/>
</dbReference>
<accession>A0A7S2HDG1</accession>
<dbReference type="AlphaFoldDB" id="A0A7S2HDG1"/>
<sequence>MNERNNDPENELDIAEDDSDDEENNSMSADEGDQDDDLEDDVSEYEYADSDMDEDDADIAFEPSIKATKSVSISAAEANKSKERRQGNIKLLDRILGDCNDAYPVPVSQDDEEFLSLITADKKRPRVSTGSTNVSATTTGEQTKSEKRKGTKKSDDCSTSTLKPGVGYERGDFRSTSDLVNRMEAAEKKQLALDKTCCSLLKELYTFFDEFDGDEGIVLLSLKMSRGLNRMLFSILKNDSFLDLGKRSGVYLSTLDFLDRISSSKFLSSFLVHDLLEGDGSGHSEGETSCESLLAALHQQADVLGKHQEKILNDVHTGKSTGKLSDEESVARNSIVVCNKMKNTLENVTSAIKLGRQAGTISEVNDGAFLKKQTTPSSEKTDSEGIPLVEKEGYCKEMSKYRFDSVSMLELIDKNVVSYYFHDKVGKGAQAGDVLPQRMLRIHSEVAGLSRDLPVEWGSSIFVRIDEERPDVMKALIMAPEGTPYENGVFEFDIRLPDNYPNDPPLVQFVTTNKNQTRFNPNLYNSGKVCLSLLGTWQGPGWIPKTSTVLQVLISIQSLIFVPDPYFNEPGYDPSSDDAKRNSKVYDNQIRAATLKFAIFEQLEKPPIMFRDCVANHFRLKKRRILKQLAEWEELAKECETKSNKAKTSGRHGYQGLVAGGGIRPDRNVIKETCSKIEKSLQEKFPDIEKNAGF</sequence>
<dbReference type="InterPro" id="IPR016135">
    <property type="entry name" value="UBQ-conjugating_enzyme/RWD"/>
</dbReference>
<feature type="compositionally biased region" description="Polar residues" evidence="3">
    <location>
        <begin position="128"/>
        <end position="142"/>
    </location>
</feature>
<dbReference type="Pfam" id="PF00179">
    <property type="entry name" value="UQ_con"/>
    <property type="match status" value="1"/>
</dbReference>
<proteinExistence type="predicted"/>
<organism evidence="5">
    <name type="scientific">Helicotheca tamesis</name>
    <dbReference type="NCBI Taxonomy" id="374047"/>
    <lineage>
        <taxon>Eukaryota</taxon>
        <taxon>Sar</taxon>
        <taxon>Stramenopiles</taxon>
        <taxon>Ochrophyta</taxon>
        <taxon>Bacillariophyta</taxon>
        <taxon>Mediophyceae</taxon>
        <taxon>Lithodesmiophycidae</taxon>
        <taxon>Lithodesmiales</taxon>
        <taxon>Lithodesmiaceae</taxon>
        <taxon>Helicotheca</taxon>
    </lineage>
</organism>